<proteinExistence type="predicted"/>
<evidence type="ECO:0000313" key="2">
    <source>
        <dbReference type="Proteomes" id="UP001596481"/>
    </source>
</evidence>
<sequence>MVDTFVRKQRIKPGKTDELVEWVADLREEADADTEGILDIWRAESLYTISLFVEYGDDADYLVWYLEAEDMEQLIEARANSTHPLHDLEDELLETLLEDPAESGSFRPLFHGVSPDRPSELLVQ</sequence>
<keyword evidence="2" id="KW-1185">Reference proteome</keyword>
<accession>A0ABD5ZAM3</accession>
<dbReference type="Pfam" id="PF19673">
    <property type="entry name" value="DUF6176"/>
    <property type="match status" value="1"/>
</dbReference>
<comment type="caution">
    <text evidence="1">The sequence shown here is derived from an EMBL/GenBank/DDBJ whole genome shotgun (WGS) entry which is preliminary data.</text>
</comment>
<protein>
    <submittedName>
        <fullName evidence="1">DUF6176 family protein</fullName>
    </submittedName>
</protein>
<name>A0ABD5ZAM3_9EURY</name>
<gene>
    <name evidence="1" type="ORF">ACFQJC_02210</name>
</gene>
<dbReference type="EMBL" id="JBHTAA010000001">
    <property type="protein sequence ID" value="MFC7202312.1"/>
    <property type="molecule type" value="Genomic_DNA"/>
</dbReference>
<dbReference type="Proteomes" id="UP001596481">
    <property type="component" value="Unassembled WGS sequence"/>
</dbReference>
<evidence type="ECO:0000313" key="1">
    <source>
        <dbReference type="EMBL" id="MFC7202312.1"/>
    </source>
</evidence>
<dbReference type="RefSeq" id="WP_390221612.1">
    <property type="nucleotide sequence ID" value="NZ_JBHTAA010000001.1"/>
</dbReference>
<dbReference type="AlphaFoldDB" id="A0ABD5ZAM3"/>
<organism evidence="1 2">
    <name type="scientific">Haloferax namakaokahaiae</name>
    <dbReference type="NCBI Taxonomy" id="1748331"/>
    <lineage>
        <taxon>Archaea</taxon>
        <taxon>Methanobacteriati</taxon>
        <taxon>Methanobacteriota</taxon>
        <taxon>Stenosarchaea group</taxon>
        <taxon>Halobacteria</taxon>
        <taxon>Halobacteriales</taxon>
        <taxon>Haloferacaceae</taxon>
        <taxon>Haloferax</taxon>
    </lineage>
</organism>
<dbReference type="InterPro" id="IPR046174">
    <property type="entry name" value="DUF6176"/>
</dbReference>
<reference evidence="1 2" key="1">
    <citation type="journal article" date="2019" name="Int. J. Syst. Evol. Microbiol.">
        <title>The Global Catalogue of Microorganisms (GCM) 10K type strain sequencing project: providing services to taxonomists for standard genome sequencing and annotation.</title>
        <authorList>
            <consortium name="The Broad Institute Genomics Platform"/>
            <consortium name="The Broad Institute Genome Sequencing Center for Infectious Disease"/>
            <person name="Wu L."/>
            <person name="Ma J."/>
        </authorList>
    </citation>
    <scope>NUCLEOTIDE SEQUENCE [LARGE SCALE GENOMIC DNA]</scope>
    <source>
        <strain evidence="1 2">DSM 29988</strain>
    </source>
</reference>